<evidence type="ECO:0000313" key="3">
    <source>
        <dbReference type="EMBL" id="VFT91685.1"/>
    </source>
</evidence>
<sequence length="242" mass="27037">MMIIVSTNMTLSMQRPSNTLVSTVVRRLPSTSPRSTPETRWSSPPMSSRSAKRMHQPRVAQVPQGPTNDRRGGRKRQRNEAHERIDDLGRRQRRLRNLIKWGHIWHCSNHVIARDNNNRTALYHACANGQTVAVAILTPEFKSVMTQGEFDAEMDMCRAATTSPHVLGLLEGSLTLDDVMAPAKAMKRKKTKSDRLTSPRATSPTSDDMHSEPTQLGFSKDAAVDAVVVTQSPFSTLFDADY</sequence>
<evidence type="ECO:0000313" key="2">
    <source>
        <dbReference type="EMBL" id="KAF0694232.1"/>
    </source>
</evidence>
<organism evidence="3 4">
    <name type="scientific">Aphanomyces stellatus</name>
    <dbReference type="NCBI Taxonomy" id="120398"/>
    <lineage>
        <taxon>Eukaryota</taxon>
        <taxon>Sar</taxon>
        <taxon>Stramenopiles</taxon>
        <taxon>Oomycota</taxon>
        <taxon>Saprolegniomycetes</taxon>
        <taxon>Saprolegniales</taxon>
        <taxon>Verrucalvaceae</taxon>
        <taxon>Aphanomyces</taxon>
    </lineage>
</organism>
<proteinExistence type="predicted"/>
<feature type="region of interest" description="Disordered" evidence="1">
    <location>
        <begin position="23"/>
        <end position="86"/>
    </location>
</feature>
<keyword evidence="4" id="KW-1185">Reference proteome</keyword>
<evidence type="ECO:0000313" key="4">
    <source>
        <dbReference type="Proteomes" id="UP000332933"/>
    </source>
</evidence>
<accession>A0A485L2P3</accession>
<reference evidence="3 4" key="1">
    <citation type="submission" date="2019-03" db="EMBL/GenBank/DDBJ databases">
        <authorList>
            <person name="Gaulin E."/>
            <person name="Dumas B."/>
        </authorList>
    </citation>
    <scope>NUCLEOTIDE SEQUENCE [LARGE SCALE GENOMIC DNA]</scope>
    <source>
        <strain evidence="3">CBS 568.67</strain>
    </source>
</reference>
<name>A0A485L2P3_9STRA</name>
<feature type="region of interest" description="Disordered" evidence="1">
    <location>
        <begin position="185"/>
        <end position="215"/>
    </location>
</feature>
<gene>
    <name evidence="3" type="primary">Aste57867_14868</name>
    <name evidence="2" type="ORF">As57867_014812</name>
    <name evidence="3" type="ORF">ASTE57867_14868</name>
</gene>
<reference evidence="2" key="2">
    <citation type="submission" date="2019-06" db="EMBL/GenBank/DDBJ databases">
        <title>Genomics analysis of Aphanomyces spp. identifies a new class of oomycete effector associated with host adaptation.</title>
        <authorList>
            <person name="Gaulin E."/>
        </authorList>
    </citation>
    <scope>NUCLEOTIDE SEQUENCE</scope>
    <source>
        <strain evidence="2">CBS 578.67</strain>
    </source>
</reference>
<dbReference type="EMBL" id="CAADRA010005606">
    <property type="protein sequence ID" value="VFT91685.1"/>
    <property type="molecule type" value="Genomic_DNA"/>
</dbReference>
<dbReference type="EMBL" id="VJMH01005585">
    <property type="protein sequence ID" value="KAF0694232.1"/>
    <property type="molecule type" value="Genomic_DNA"/>
</dbReference>
<feature type="compositionally biased region" description="Polar residues" evidence="1">
    <location>
        <begin position="199"/>
        <end position="215"/>
    </location>
</feature>
<evidence type="ECO:0000256" key="1">
    <source>
        <dbReference type="SAM" id="MobiDB-lite"/>
    </source>
</evidence>
<dbReference type="AlphaFoldDB" id="A0A485L2P3"/>
<protein>
    <submittedName>
        <fullName evidence="3">Aste57867_14868 protein</fullName>
    </submittedName>
</protein>
<feature type="compositionally biased region" description="Polar residues" evidence="1">
    <location>
        <begin position="29"/>
        <end position="49"/>
    </location>
</feature>
<dbReference type="Proteomes" id="UP000332933">
    <property type="component" value="Unassembled WGS sequence"/>
</dbReference>